<dbReference type="InterPro" id="IPR011761">
    <property type="entry name" value="ATP-grasp"/>
</dbReference>
<proteinExistence type="inferred from homology"/>
<evidence type="ECO:0000313" key="9">
    <source>
        <dbReference type="Proteomes" id="UP000245380"/>
    </source>
</evidence>
<evidence type="ECO:0000256" key="4">
    <source>
        <dbReference type="ARBA" id="ARBA00022840"/>
    </source>
</evidence>
<keyword evidence="1 5" id="KW-0436">Ligase</keyword>
<comment type="subunit">
    <text evidence="5 6">Homodimer.</text>
</comment>
<comment type="similarity">
    <text evidence="5 6">Belongs to the PurK/PurT family.</text>
</comment>
<dbReference type="PANTHER" id="PTHR11609">
    <property type="entry name" value="PURINE BIOSYNTHESIS PROTEIN 6/7, PUR6/7"/>
    <property type="match status" value="1"/>
</dbReference>
<dbReference type="InterPro" id="IPR011054">
    <property type="entry name" value="Rudment_hybrid_motif"/>
</dbReference>
<dbReference type="InterPro" id="IPR003135">
    <property type="entry name" value="ATP-grasp_carboxylate-amine"/>
</dbReference>
<dbReference type="PROSITE" id="PS50975">
    <property type="entry name" value="ATP_GRASP"/>
    <property type="match status" value="1"/>
</dbReference>
<evidence type="ECO:0000256" key="1">
    <source>
        <dbReference type="ARBA" id="ARBA00022598"/>
    </source>
</evidence>
<dbReference type="FunFam" id="3.30.1490.20:FF:000015">
    <property type="entry name" value="N5-carboxyaminoimidazole ribonucleotide synthase"/>
    <property type="match status" value="1"/>
</dbReference>
<dbReference type="GO" id="GO:0046872">
    <property type="term" value="F:metal ion binding"/>
    <property type="evidence" value="ECO:0007669"/>
    <property type="project" value="InterPro"/>
</dbReference>
<keyword evidence="9" id="KW-1185">Reference proteome</keyword>
<dbReference type="InterPro" id="IPR016185">
    <property type="entry name" value="PreATP-grasp_dom_sf"/>
</dbReference>
<dbReference type="GO" id="GO:0006189">
    <property type="term" value="P:'de novo' IMP biosynthetic process"/>
    <property type="evidence" value="ECO:0007669"/>
    <property type="project" value="UniProtKB-UniRule"/>
</dbReference>
<dbReference type="Pfam" id="PF22660">
    <property type="entry name" value="RS_preATP-grasp-like"/>
    <property type="match status" value="1"/>
</dbReference>
<dbReference type="AlphaFoldDB" id="A0A2U3D7M1"/>
<dbReference type="PANTHER" id="PTHR11609:SF5">
    <property type="entry name" value="PHOSPHORIBOSYLAMINOIMIDAZOLE CARBOXYLASE"/>
    <property type="match status" value="1"/>
</dbReference>
<dbReference type="GO" id="GO:0005829">
    <property type="term" value="C:cytosol"/>
    <property type="evidence" value="ECO:0007669"/>
    <property type="project" value="TreeGrafter"/>
</dbReference>
<dbReference type="Gene3D" id="3.30.470.20">
    <property type="entry name" value="ATP-grasp fold, B domain"/>
    <property type="match status" value="1"/>
</dbReference>
<dbReference type="EC" id="6.3.4.18" evidence="5 6"/>
<dbReference type="InterPro" id="IPR040686">
    <property type="entry name" value="PurK_C"/>
</dbReference>
<evidence type="ECO:0000256" key="2">
    <source>
        <dbReference type="ARBA" id="ARBA00022741"/>
    </source>
</evidence>
<comment type="pathway">
    <text evidence="5 6">Purine metabolism; IMP biosynthesis via de novo pathway; 5-amino-1-(5-phospho-D-ribosyl)imidazole-4-carboxylate from 5-amino-1-(5-phospho-D-ribosyl)imidazole (N5-CAIR route): step 1/2.</text>
</comment>
<feature type="binding site" evidence="5">
    <location>
        <begin position="152"/>
        <end position="158"/>
    </location>
    <ligand>
        <name>ATP</name>
        <dbReference type="ChEBI" id="CHEBI:30616"/>
    </ligand>
</feature>
<keyword evidence="2 5" id="KW-0547">Nucleotide-binding</keyword>
<evidence type="ECO:0000256" key="5">
    <source>
        <dbReference type="HAMAP-Rule" id="MF_01928"/>
    </source>
</evidence>
<dbReference type="Pfam" id="PF02222">
    <property type="entry name" value="ATP-grasp"/>
    <property type="match status" value="1"/>
</dbReference>
<dbReference type="Pfam" id="PF17769">
    <property type="entry name" value="PurK_C"/>
    <property type="match status" value="1"/>
</dbReference>
<dbReference type="GO" id="GO:0005524">
    <property type="term" value="F:ATP binding"/>
    <property type="evidence" value="ECO:0007669"/>
    <property type="project" value="UniProtKB-UniRule"/>
</dbReference>
<comment type="function">
    <text evidence="5">Catalyzes the ATP-dependent conversion of 5-aminoimidazole ribonucleotide (AIR) and HCO(3)(-) to N5-carboxyaminoimidazole ribonucleotide (N5-CAIR).</text>
</comment>
<feature type="domain" description="ATP-grasp" evidence="7">
    <location>
        <begin position="111"/>
        <end position="297"/>
    </location>
</feature>
<evidence type="ECO:0000256" key="6">
    <source>
        <dbReference type="RuleBase" id="RU361200"/>
    </source>
</evidence>
<feature type="binding site" evidence="5">
    <location>
        <position position="107"/>
    </location>
    <ligand>
        <name>ATP</name>
        <dbReference type="ChEBI" id="CHEBI:30616"/>
    </ligand>
</feature>
<dbReference type="Gene3D" id="3.40.50.20">
    <property type="match status" value="1"/>
</dbReference>
<reference evidence="8 9" key="1">
    <citation type="submission" date="2016-11" db="EMBL/GenBank/DDBJ databases">
        <title>Comparative genomics of Acidibacillus ferroxidans species.</title>
        <authorList>
            <person name="Oliveira G."/>
            <person name="Nunes G."/>
            <person name="Oliveira R."/>
            <person name="Araujo F."/>
            <person name="Salim A."/>
            <person name="Scholte L."/>
            <person name="Morais D."/>
            <person name="Nancucheo I."/>
            <person name="Johnson D.B."/>
            <person name="Grail B."/>
            <person name="Bittencourt J."/>
            <person name="Valadares R."/>
        </authorList>
    </citation>
    <scope>NUCLEOTIDE SEQUENCE [LARGE SCALE GENOMIC DNA]</scope>
    <source>
        <strain evidence="8 9">Y002</strain>
    </source>
</reference>
<name>A0A2U3D7M1_SULT2</name>
<comment type="function">
    <text evidence="6">Catalyzes the ATP-dependent conversion of 5-aminoimidazole ribonucleotide (AIR) and HCO(3)- to N5-carboxyaminoimidazole ribonucleotide (N5-CAIR).</text>
</comment>
<dbReference type="InterPro" id="IPR054350">
    <property type="entry name" value="PurT/PurK_preATP-grasp"/>
</dbReference>
<evidence type="ECO:0000256" key="3">
    <source>
        <dbReference type="ARBA" id="ARBA00022755"/>
    </source>
</evidence>
<keyword evidence="3 5" id="KW-0658">Purine biosynthesis</keyword>
<dbReference type="EMBL" id="MPDK01000016">
    <property type="protein sequence ID" value="PWI57253.1"/>
    <property type="molecule type" value="Genomic_DNA"/>
</dbReference>
<dbReference type="HAMAP" id="MF_01928">
    <property type="entry name" value="PurK"/>
    <property type="match status" value="1"/>
</dbReference>
<dbReference type="UniPathway" id="UPA00074">
    <property type="reaction ID" value="UER00942"/>
</dbReference>
<dbReference type="NCBIfam" id="TIGR01161">
    <property type="entry name" value="purK"/>
    <property type="match status" value="1"/>
</dbReference>
<feature type="binding site" evidence="5">
    <location>
        <begin position="182"/>
        <end position="185"/>
    </location>
    <ligand>
        <name>ATP</name>
        <dbReference type="ChEBI" id="CHEBI:30616"/>
    </ligand>
</feature>
<dbReference type="Gene3D" id="3.30.1490.20">
    <property type="entry name" value="ATP-grasp fold, A domain"/>
    <property type="match status" value="1"/>
</dbReference>
<dbReference type="SUPFAM" id="SSF51246">
    <property type="entry name" value="Rudiment single hybrid motif"/>
    <property type="match status" value="1"/>
</dbReference>
<dbReference type="Proteomes" id="UP000245380">
    <property type="component" value="Unassembled WGS sequence"/>
</dbReference>
<dbReference type="GO" id="GO:0034028">
    <property type="term" value="F:5-(carboxyamino)imidazole ribonucleotide synthase activity"/>
    <property type="evidence" value="ECO:0007669"/>
    <property type="project" value="UniProtKB-UniRule"/>
</dbReference>
<evidence type="ECO:0000313" key="8">
    <source>
        <dbReference type="EMBL" id="PWI57253.1"/>
    </source>
</evidence>
<gene>
    <name evidence="5 6" type="primary">purK</name>
    <name evidence="8" type="ORF">BM613_09720</name>
</gene>
<dbReference type="OrthoDB" id="9804625at2"/>
<organism evidence="8 9">
    <name type="scientific">Sulfoacidibacillus thermotolerans</name>
    <name type="common">Acidibacillus sulfuroxidans</name>
    <dbReference type="NCBI Taxonomy" id="1765684"/>
    <lineage>
        <taxon>Bacteria</taxon>
        <taxon>Bacillati</taxon>
        <taxon>Bacillota</taxon>
        <taxon>Bacilli</taxon>
        <taxon>Bacillales</taxon>
        <taxon>Alicyclobacillaceae</taxon>
        <taxon>Sulfoacidibacillus</taxon>
    </lineage>
</organism>
<dbReference type="NCBIfam" id="NF004679">
    <property type="entry name" value="PRK06019.1-5"/>
    <property type="match status" value="1"/>
</dbReference>
<feature type="binding site" evidence="5">
    <location>
        <begin position="267"/>
        <end position="268"/>
    </location>
    <ligand>
        <name>ATP</name>
        <dbReference type="ChEBI" id="CHEBI:30616"/>
    </ligand>
</feature>
<accession>A0A2U3D7M1</accession>
<dbReference type="GO" id="GO:0004638">
    <property type="term" value="F:phosphoribosylaminoimidazole carboxylase activity"/>
    <property type="evidence" value="ECO:0007669"/>
    <property type="project" value="InterPro"/>
</dbReference>
<comment type="catalytic activity">
    <reaction evidence="5 6">
        <text>5-amino-1-(5-phospho-beta-D-ribosyl)imidazole + hydrogencarbonate + ATP = 5-carboxyamino-1-(5-phospho-D-ribosyl)imidazole + ADP + phosphate + 2 H(+)</text>
        <dbReference type="Rhea" id="RHEA:19317"/>
        <dbReference type="ChEBI" id="CHEBI:15378"/>
        <dbReference type="ChEBI" id="CHEBI:17544"/>
        <dbReference type="ChEBI" id="CHEBI:30616"/>
        <dbReference type="ChEBI" id="CHEBI:43474"/>
        <dbReference type="ChEBI" id="CHEBI:58730"/>
        <dbReference type="ChEBI" id="CHEBI:137981"/>
        <dbReference type="ChEBI" id="CHEBI:456216"/>
        <dbReference type="EC" id="6.3.4.18"/>
    </reaction>
</comment>
<feature type="binding site" evidence="5">
    <location>
        <position position="213"/>
    </location>
    <ligand>
        <name>ATP</name>
        <dbReference type="ChEBI" id="CHEBI:30616"/>
    </ligand>
</feature>
<feature type="binding site" evidence="5">
    <location>
        <position position="147"/>
    </location>
    <ligand>
        <name>ATP</name>
        <dbReference type="ChEBI" id="CHEBI:30616"/>
    </ligand>
</feature>
<evidence type="ECO:0000259" key="7">
    <source>
        <dbReference type="PROSITE" id="PS50975"/>
    </source>
</evidence>
<dbReference type="InterPro" id="IPR005875">
    <property type="entry name" value="PurK"/>
</dbReference>
<dbReference type="SUPFAM" id="SSF56059">
    <property type="entry name" value="Glutathione synthetase ATP-binding domain-like"/>
    <property type="match status" value="1"/>
</dbReference>
<protein>
    <recommendedName>
        <fullName evidence="5 6">N5-carboxyaminoimidazole ribonucleotide synthase</fullName>
        <shortName evidence="5 6">N5-CAIR synthase</shortName>
        <ecNumber evidence="5 6">6.3.4.18</ecNumber>
    </recommendedName>
    <alternativeName>
        <fullName evidence="5 6">5-(carboxyamino)imidazole ribonucleotide synthetase</fullName>
    </alternativeName>
</protein>
<dbReference type="InterPro" id="IPR013815">
    <property type="entry name" value="ATP_grasp_subdomain_1"/>
</dbReference>
<feature type="binding site" evidence="5">
    <location>
        <position position="190"/>
    </location>
    <ligand>
        <name>ATP</name>
        <dbReference type="ChEBI" id="CHEBI:30616"/>
    </ligand>
</feature>
<keyword evidence="4 5" id="KW-0067">ATP-binding</keyword>
<dbReference type="SUPFAM" id="SSF52440">
    <property type="entry name" value="PreATP-grasp domain"/>
    <property type="match status" value="1"/>
</dbReference>
<comment type="caution">
    <text evidence="8">The sequence shown here is derived from an EMBL/GenBank/DDBJ whole genome shotgun (WGS) entry which is preliminary data.</text>
</comment>
<sequence>MGFMSLKKRTIGILGAGQLAQMTCQAGQALGFEMHVYAQRQDEPAAFVADRVWVGDLQDRERLAEFAQAVSIVTYDTELLPIESVRYIAQFTQAYPDPEILFVAQHRERERNFLQQCGIAMPRIAFVHSEQEAIAAVQAVGVPAVLKTAEQGYDGKGQRKITQSEEVVDAWHQLGELPCVLEEWLDTPLEMSVIVAGAQNGQILPYPVIDNEHRRHILHKSTVPSQLPADAQEQAQQIAIKIATELGLIGLLTVEMFYTKDGRVLVNELAPRPHNSGHHTQLSTATSQFEQLLRAVSGLDLGAVTAKPAAMINLLGDLFLTDNERVYQHVGFLDPQNHEENVYFYGKRAARVGRKLGHVIALGNSVNEASERAQRLYDHYAKQPEDVR</sequence>